<keyword evidence="3 4" id="KW-0949">S-adenosyl-L-methionine</keyword>
<keyword evidence="1 4" id="KW-0489">Methyltransferase</keyword>
<dbReference type="SUPFAM" id="SSF53335">
    <property type="entry name" value="S-adenosyl-L-methionine-dependent methyltransferases"/>
    <property type="match status" value="1"/>
</dbReference>
<dbReference type="InterPro" id="IPR012340">
    <property type="entry name" value="NA-bd_OB-fold"/>
</dbReference>
<feature type="domain" description="TRAM" evidence="6">
    <location>
        <begin position="1"/>
        <end position="52"/>
    </location>
</feature>
<sequence length="438" mass="49699">MRVRIEKMGINGEGIGYINKKPVFVPGALVEEEVDIEVVQQFKTYAIGKMKRVAVFSKHRVKPKCYVQGRCQACSLMIADADAQLEYKRDLLKQSLIKYAQINPRLIEPMVGGEQSFGYRNQCKLPIVKNKETGVLESGMYIPNSNYFLPIEHCIIHEPGIENMRKQIMKVLNTYKLRTYDYHQKRGIRTLIIRGFEGAFQVTLVTGEDKLPESMIEELMALPGMVSLWQSIHTIKKTPDIFGKKMILLGGESRLPFVFDGLKLQVSPRSFFQLNTEQAKKLYHTILEMVKGPKDLIVEAYSGIGAISLYLKDQAKEIIGIESIKDAVVNAAQNANMNQADNVRFICADAGEKLTYIAKKRKLDMVIVDPPRTGLDDVMLECLIRSKVKEIIYVSCNPATLGKNLDVLCNYYKVERIVPIDMFPNTQHVECIVKLVRV</sequence>
<protein>
    <submittedName>
        <fullName evidence="7">23S rRNA (Uracil(1939)-C(5))-methyltransferase RlmD</fullName>
        <ecNumber evidence="7">2.1.1.190</ecNumber>
    </submittedName>
</protein>
<dbReference type="Proteomes" id="UP000434036">
    <property type="component" value="Unassembled WGS sequence"/>
</dbReference>
<feature type="active site" description="Nucleophile" evidence="4">
    <location>
        <position position="396"/>
    </location>
</feature>
<organism evidence="7 8">
    <name type="scientific">Copranaerobaculum intestinale</name>
    <dbReference type="NCBI Taxonomy" id="2692629"/>
    <lineage>
        <taxon>Bacteria</taxon>
        <taxon>Bacillati</taxon>
        <taxon>Bacillota</taxon>
        <taxon>Erysipelotrichia</taxon>
        <taxon>Erysipelotrichales</taxon>
        <taxon>Erysipelotrichaceae</taxon>
        <taxon>Copranaerobaculum</taxon>
    </lineage>
</organism>
<proteinExistence type="inferred from homology"/>
<evidence type="ECO:0000256" key="1">
    <source>
        <dbReference type="ARBA" id="ARBA00022603"/>
    </source>
</evidence>
<keyword evidence="2 4" id="KW-0808">Transferase</keyword>
<gene>
    <name evidence="7" type="primary">rlmD</name>
    <name evidence="7" type="ORF">GSF08_11320</name>
</gene>
<dbReference type="PANTHER" id="PTHR11061:SF30">
    <property type="entry name" value="TRNA (URACIL(54)-C(5))-METHYLTRANSFERASE"/>
    <property type="match status" value="1"/>
</dbReference>
<dbReference type="PROSITE" id="PS50926">
    <property type="entry name" value="TRAM"/>
    <property type="match status" value="1"/>
</dbReference>
<comment type="similarity">
    <text evidence="4">Belongs to the class I-like SAM-binding methyltransferase superfamily. RNA M5U methyltransferase family.</text>
</comment>
<feature type="binding site" evidence="4">
    <location>
        <position position="273"/>
    </location>
    <ligand>
        <name>S-adenosyl-L-methionine</name>
        <dbReference type="ChEBI" id="CHEBI:59789"/>
    </ligand>
</feature>
<dbReference type="Gene3D" id="2.40.50.1070">
    <property type="match status" value="1"/>
</dbReference>
<dbReference type="RefSeq" id="WP_160625898.1">
    <property type="nucleotide sequence ID" value="NZ_WUUQ01000008.1"/>
</dbReference>
<reference evidence="7 8" key="1">
    <citation type="submission" date="2019-12" db="EMBL/GenBank/DDBJ databases">
        <authorList>
            <person name="Yang R."/>
        </authorList>
    </citation>
    <scope>NUCLEOTIDE SEQUENCE [LARGE SCALE GENOMIC DNA]</scope>
    <source>
        <strain evidence="7 8">DONG20-135</strain>
    </source>
</reference>
<dbReference type="Pfam" id="PF01938">
    <property type="entry name" value="TRAM"/>
    <property type="match status" value="1"/>
</dbReference>
<dbReference type="GO" id="GO:0070475">
    <property type="term" value="P:rRNA base methylation"/>
    <property type="evidence" value="ECO:0007669"/>
    <property type="project" value="TreeGrafter"/>
</dbReference>
<feature type="active site" evidence="5">
    <location>
        <position position="396"/>
    </location>
</feature>
<feature type="binding site" evidence="4">
    <location>
        <position position="322"/>
    </location>
    <ligand>
        <name>S-adenosyl-L-methionine</name>
        <dbReference type="ChEBI" id="CHEBI:59789"/>
    </ligand>
</feature>
<evidence type="ECO:0000256" key="3">
    <source>
        <dbReference type="ARBA" id="ARBA00022691"/>
    </source>
</evidence>
<evidence type="ECO:0000313" key="8">
    <source>
        <dbReference type="Proteomes" id="UP000434036"/>
    </source>
</evidence>
<comment type="caution">
    <text evidence="7">The sequence shown here is derived from an EMBL/GenBank/DDBJ whole genome shotgun (WGS) entry which is preliminary data.</text>
</comment>
<accession>A0A6N8UAK3</accession>
<dbReference type="SUPFAM" id="SSF50249">
    <property type="entry name" value="Nucleic acid-binding proteins"/>
    <property type="match status" value="1"/>
</dbReference>
<dbReference type="InterPro" id="IPR010280">
    <property type="entry name" value="U5_MeTrfase_fam"/>
</dbReference>
<dbReference type="Pfam" id="PF05958">
    <property type="entry name" value="tRNA_U5-meth_tr"/>
    <property type="match status" value="1"/>
</dbReference>
<dbReference type="PROSITE" id="PS01230">
    <property type="entry name" value="TRMA_1"/>
    <property type="match status" value="1"/>
</dbReference>
<evidence type="ECO:0000313" key="7">
    <source>
        <dbReference type="EMBL" id="MXQ74515.1"/>
    </source>
</evidence>
<dbReference type="InterPro" id="IPR029063">
    <property type="entry name" value="SAM-dependent_MTases_sf"/>
</dbReference>
<evidence type="ECO:0000256" key="2">
    <source>
        <dbReference type="ARBA" id="ARBA00022679"/>
    </source>
</evidence>
<reference evidence="7 8" key="2">
    <citation type="submission" date="2020-01" db="EMBL/GenBank/DDBJ databases">
        <title>Clostridiaceae sp. nov. isolated from the gut of human by culturomics.</title>
        <authorList>
            <person name="Chang Y."/>
        </authorList>
    </citation>
    <scope>NUCLEOTIDE SEQUENCE [LARGE SCALE GENOMIC DNA]</scope>
    <source>
        <strain evidence="7 8">DONG20-135</strain>
    </source>
</reference>
<dbReference type="NCBIfam" id="TIGR00479">
    <property type="entry name" value="rumA"/>
    <property type="match status" value="1"/>
</dbReference>
<dbReference type="InterPro" id="IPR030390">
    <property type="entry name" value="MeTrfase_TrmA_AS"/>
</dbReference>
<dbReference type="PANTHER" id="PTHR11061">
    <property type="entry name" value="RNA M5U METHYLTRANSFERASE"/>
    <property type="match status" value="1"/>
</dbReference>
<evidence type="ECO:0000256" key="4">
    <source>
        <dbReference type="PROSITE-ProRule" id="PRU01024"/>
    </source>
</evidence>
<dbReference type="PROSITE" id="PS51687">
    <property type="entry name" value="SAM_MT_RNA_M5U"/>
    <property type="match status" value="1"/>
</dbReference>
<keyword evidence="8" id="KW-1185">Reference proteome</keyword>
<dbReference type="EC" id="2.1.1.190" evidence="7"/>
<evidence type="ECO:0000259" key="6">
    <source>
        <dbReference type="PROSITE" id="PS50926"/>
    </source>
</evidence>
<feature type="binding site" evidence="4">
    <location>
        <position position="369"/>
    </location>
    <ligand>
        <name>S-adenosyl-L-methionine</name>
        <dbReference type="ChEBI" id="CHEBI:59789"/>
    </ligand>
</feature>
<feature type="binding site" evidence="4">
    <location>
        <position position="301"/>
    </location>
    <ligand>
        <name>S-adenosyl-L-methionine</name>
        <dbReference type="ChEBI" id="CHEBI:59789"/>
    </ligand>
</feature>
<dbReference type="AlphaFoldDB" id="A0A6N8UAK3"/>
<name>A0A6N8UAK3_9FIRM</name>
<evidence type="ECO:0000256" key="5">
    <source>
        <dbReference type="PROSITE-ProRule" id="PRU10015"/>
    </source>
</evidence>
<dbReference type="Gene3D" id="3.40.50.150">
    <property type="entry name" value="Vaccinia Virus protein VP39"/>
    <property type="match status" value="1"/>
</dbReference>
<dbReference type="InterPro" id="IPR002792">
    <property type="entry name" value="TRAM_dom"/>
</dbReference>
<dbReference type="CDD" id="cd02440">
    <property type="entry name" value="AdoMet_MTases"/>
    <property type="match status" value="1"/>
</dbReference>
<dbReference type="GO" id="GO:0070041">
    <property type="term" value="F:rRNA (uridine-C5-)-methyltransferase activity"/>
    <property type="evidence" value="ECO:0007669"/>
    <property type="project" value="TreeGrafter"/>
</dbReference>
<dbReference type="Gene3D" id="2.40.50.140">
    <property type="entry name" value="Nucleic acid-binding proteins"/>
    <property type="match status" value="1"/>
</dbReference>
<dbReference type="EMBL" id="WUUQ01000008">
    <property type="protein sequence ID" value="MXQ74515.1"/>
    <property type="molecule type" value="Genomic_DNA"/>
</dbReference>